<keyword evidence="4 6" id="KW-0479">Metal-binding</keyword>
<proteinExistence type="inferred from homology"/>
<gene>
    <name evidence="8" type="ORF">GMORB2_1792</name>
</gene>
<evidence type="ECO:0000256" key="5">
    <source>
        <dbReference type="ARBA" id="ARBA00023004"/>
    </source>
</evidence>
<accession>A0A9P5D0S5</accession>
<dbReference type="PROSITE" id="PS00086">
    <property type="entry name" value="CYTOCHROME_P450"/>
    <property type="match status" value="1"/>
</dbReference>
<dbReference type="PANTHER" id="PTHR24305">
    <property type="entry name" value="CYTOCHROME P450"/>
    <property type="match status" value="1"/>
</dbReference>
<dbReference type="OrthoDB" id="3945418at2759"/>
<dbReference type="InterPro" id="IPR036396">
    <property type="entry name" value="Cyt_P450_sf"/>
</dbReference>
<dbReference type="AlphaFoldDB" id="A0A9P5D0S5"/>
<dbReference type="InterPro" id="IPR002401">
    <property type="entry name" value="Cyt_P450_E_grp-I"/>
</dbReference>
<evidence type="ECO:0000256" key="3">
    <source>
        <dbReference type="ARBA" id="ARBA00022617"/>
    </source>
</evidence>
<dbReference type="GeneID" id="55968022"/>
<keyword evidence="7" id="KW-0503">Monooxygenase</keyword>
<dbReference type="GO" id="GO:0004497">
    <property type="term" value="F:monooxygenase activity"/>
    <property type="evidence" value="ECO:0007669"/>
    <property type="project" value="UniProtKB-KW"/>
</dbReference>
<keyword evidence="7" id="KW-0560">Oxidoreductase</keyword>
<evidence type="ECO:0000256" key="2">
    <source>
        <dbReference type="ARBA" id="ARBA00010617"/>
    </source>
</evidence>
<name>A0A9P5D0S5_9HYPO</name>
<protein>
    <submittedName>
        <fullName evidence="8">Cytochrome P450</fullName>
    </submittedName>
</protein>
<dbReference type="Pfam" id="PF00067">
    <property type="entry name" value="p450"/>
    <property type="match status" value="1"/>
</dbReference>
<sequence>MPSAVIIVAVAGLAAFSISIVYNLCFHPLAKFPGPRLAAATHWYEAYFELVHKGGSQFAPKVRQLHAQYGPIIRINPDEISVNDGEFHDRLYAPQPAIRDRHPNFSSALGTSNGSFSSVDHFLHKRRRVAYSPFFSTANVMATEAMVHKKVNYCCDLLWESRDSSPNLRSHFAAISFDSFYTWAFGHSLDLLDDLPMAQKCSDTVELLVTSAPFYRIFPAIMGCARKVPHSILRLLSHHIGRVFDLHTLIYQAAEQFVQSQELHSSGKSEKVSPVEKQDTETLFSVICRSKAPESEKTASRISQEGTEMFMASFTPGRTMMLSMYYLHAYPHVLQSLRRELDEANPDPRKDISYETLNTLPYLKAVMKEIYRVTFPVGSRLPMTCHEDMEFGDWKIPAHSSISVNHRNLLFNSDIFPEPFEFRPERWLDVENPINEKRYFVAFGKGGRGCPGKEFATQVIQLTLCTLVQRFTFELGKTDFAKDIVPSRESILIAPAFASKGVKLKITGMRT</sequence>
<dbReference type="RefSeq" id="XP_035320604.1">
    <property type="nucleotide sequence ID" value="XM_035463773.1"/>
</dbReference>
<keyword evidence="9" id="KW-1185">Reference proteome</keyword>
<keyword evidence="5 6" id="KW-0408">Iron</keyword>
<dbReference type="Proteomes" id="UP000749293">
    <property type="component" value="Unassembled WGS sequence"/>
</dbReference>
<organism evidence="8 9">
    <name type="scientific">Geosmithia morbida</name>
    <dbReference type="NCBI Taxonomy" id="1094350"/>
    <lineage>
        <taxon>Eukaryota</taxon>
        <taxon>Fungi</taxon>
        <taxon>Dikarya</taxon>
        <taxon>Ascomycota</taxon>
        <taxon>Pezizomycotina</taxon>
        <taxon>Sordariomycetes</taxon>
        <taxon>Hypocreomycetidae</taxon>
        <taxon>Hypocreales</taxon>
        <taxon>Bionectriaceae</taxon>
        <taxon>Geosmithia</taxon>
    </lineage>
</organism>
<dbReference type="InterPro" id="IPR017972">
    <property type="entry name" value="Cyt_P450_CS"/>
</dbReference>
<dbReference type="CDD" id="cd11062">
    <property type="entry name" value="CYP58-like"/>
    <property type="match status" value="1"/>
</dbReference>
<evidence type="ECO:0000256" key="1">
    <source>
        <dbReference type="ARBA" id="ARBA00001971"/>
    </source>
</evidence>
<evidence type="ECO:0000256" key="7">
    <source>
        <dbReference type="RuleBase" id="RU000461"/>
    </source>
</evidence>
<dbReference type="EMBL" id="JAANYQ010000011">
    <property type="protein sequence ID" value="KAF4121952.1"/>
    <property type="molecule type" value="Genomic_DNA"/>
</dbReference>
<dbReference type="GO" id="GO:0016705">
    <property type="term" value="F:oxidoreductase activity, acting on paired donors, with incorporation or reduction of molecular oxygen"/>
    <property type="evidence" value="ECO:0007669"/>
    <property type="project" value="InterPro"/>
</dbReference>
<dbReference type="GO" id="GO:0005506">
    <property type="term" value="F:iron ion binding"/>
    <property type="evidence" value="ECO:0007669"/>
    <property type="project" value="InterPro"/>
</dbReference>
<dbReference type="Gene3D" id="1.10.630.10">
    <property type="entry name" value="Cytochrome P450"/>
    <property type="match status" value="1"/>
</dbReference>
<comment type="similarity">
    <text evidence="2 7">Belongs to the cytochrome P450 family.</text>
</comment>
<feature type="binding site" description="axial binding residue" evidence="6">
    <location>
        <position position="450"/>
    </location>
    <ligand>
        <name>heme</name>
        <dbReference type="ChEBI" id="CHEBI:30413"/>
    </ligand>
    <ligandPart>
        <name>Fe</name>
        <dbReference type="ChEBI" id="CHEBI:18248"/>
    </ligandPart>
</feature>
<evidence type="ECO:0000313" key="8">
    <source>
        <dbReference type="EMBL" id="KAF4121952.1"/>
    </source>
</evidence>
<evidence type="ECO:0000256" key="4">
    <source>
        <dbReference type="ARBA" id="ARBA00022723"/>
    </source>
</evidence>
<dbReference type="GO" id="GO:0020037">
    <property type="term" value="F:heme binding"/>
    <property type="evidence" value="ECO:0007669"/>
    <property type="project" value="InterPro"/>
</dbReference>
<dbReference type="PRINTS" id="PR00463">
    <property type="entry name" value="EP450I"/>
</dbReference>
<comment type="caution">
    <text evidence="8">The sequence shown here is derived from an EMBL/GenBank/DDBJ whole genome shotgun (WGS) entry which is preliminary data.</text>
</comment>
<keyword evidence="3 6" id="KW-0349">Heme</keyword>
<evidence type="ECO:0000256" key="6">
    <source>
        <dbReference type="PIRSR" id="PIRSR602401-1"/>
    </source>
</evidence>
<evidence type="ECO:0000313" key="9">
    <source>
        <dbReference type="Proteomes" id="UP000749293"/>
    </source>
</evidence>
<dbReference type="InterPro" id="IPR050121">
    <property type="entry name" value="Cytochrome_P450_monoxygenase"/>
</dbReference>
<reference evidence="8" key="1">
    <citation type="submission" date="2020-03" db="EMBL/GenBank/DDBJ databases">
        <title>Site-based positive gene gene selection in Geosmithia morbida across the United States reveals a broad range of putative effectors and factors for local host and environmental adapation.</title>
        <authorList>
            <person name="Onufrak A."/>
            <person name="Murdoch R.W."/>
            <person name="Gazis R."/>
            <person name="Huff M."/>
            <person name="Staton M."/>
            <person name="Klingeman W."/>
            <person name="Hadziabdic D."/>
        </authorList>
    </citation>
    <scope>NUCLEOTIDE SEQUENCE</scope>
    <source>
        <strain evidence="8">1262</strain>
    </source>
</reference>
<dbReference type="PANTHER" id="PTHR24305:SF166">
    <property type="entry name" value="CYTOCHROME P450 12A4, MITOCHONDRIAL-RELATED"/>
    <property type="match status" value="1"/>
</dbReference>
<comment type="cofactor">
    <cofactor evidence="1 6">
        <name>heme</name>
        <dbReference type="ChEBI" id="CHEBI:30413"/>
    </cofactor>
</comment>
<dbReference type="SUPFAM" id="SSF48264">
    <property type="entry name" value="Cytochrome P450"/>
    <property type="match status" value="1"/>
</dbReference>
<dbReference type="InterPro" id="IPR001128">
    <property type="entry name" value="Cyt_P450"/>
</dbReference>